<comment type="caution">
    <text evidence="2">The sequence shown here is derived from an EMBL/GenBank/DDBJ whole genome shotgun (WGS) entry which is preliminary data.</text>
</comment>
<organism evidence="2 3">
    <name type="scientific">Oryza meyeriana var. granulata</name>
    <dbReference type="NCBI Taxonomy" id="110450"/>
    <lineage>
        <taxon>Eukaryota</taxon>
        <taxon>Viridiplantae</taxon>
        <taxon>Streptophyta</taxon>
        <taxon>Embryophyta</taxon>
        <taxon>Tracheophyta</taxon>
        <taxon>Spermatophyta</taxon>
        <taxon>Magnoliopsida</taxon>
        <taxon>Liliopsida</taxon>
        <taxon>Poales</taxon>
        <taxon>Poaceae</taxon>
        <taxon>BOP clade</taxon>
        <taxon>Oryzoideae</taxon>
        <taxon>Oryzeae</taxon>
        <taxon>Oryzinae</taxon>
        <taxon>Oryza</taxon>
        <taxon>Oryza meyeriana</taxon>
    </lineage>
</organism>
<proteinExistence type="predicted"/>
<feature type="compositionally biased region" description="Low complexity" evidence="1">
    <location>
        <begin position="15"/>
        <end position="44"/>
    </location>
</feature>
<keyword evidence="3" id="KW-1185">Reference proteome</keyword>
<evidence type="ECO:0000313" key="3">
    <source>
        <dbReference type="Proteomes" id="UP000479710"/>
    </source>
</evidence>
<protein>
    <submittedName>
        <fullName evidence="2">Uncharacterized protein</fullName>
    </submittedName>
</protein>
<name>A0A6G1E8S2_9ORYZ</name>
<feature type="compositionally biased region" description="Low complexity" evidence="1">
    <location>
        <begin position="68"/>
        <end position="79"/>
    </location>
</feature>
<dbReference type="GO" id="GO:0000911">
    <property type="term" value="P:cytokinesis by cell plate formation"/>
    <property type="evidence" value="ECO:0007669"/>
    <property type="project" value="InterPro"/>
</dbReference>
<feature type="region of interest" description="Disordered" evidence="1">
    <location>
        <begin position="1"/>
        <end position="48"/>
    </location>
</feature>
<accession>A0A6G1E8S2</accession>
<gene>
    <name evidence="2" type="ORF">E2562_038650</name>
</gene>
<dbReference type="PANTHER" id="PTHR31762">
    <property type="entry name" value="FAS-BINDING FACTOR-LIKE PROTEIN"/>
    <property type="match status" value="1"/>
</dbReference>
<feature type="compositionally biased region" description="Acidic residues" evidence="1">
    <location>
        <begin position="80"/>
        <end position="89"/>
    </location>
</feature>
<feature type="compositionally biased region" description="Polar residues" evidence="1">
    <location>
        <begin position="135"/>
        <end position="144"/>
    </location>
</feature>
<dbReference type="PANTHER" id="PTHR31762:SF4">
    <property type="entry name" value="COILED-COIL DOMAIN-CONTAINING PROTEIN SCD2"/>
    <property type="match status" value="1"/>
</dbReference>
<dbReference type="Proteomes" id="UP000479710">
    <property type="component" value="Unassembled WGS sequence"/>
</dbReference>
<dbReference type="EMBL" id="SPHZ02000005">
    <property type="protein sequence ID" value="KAF0921117.1"/>
    <property type="molecule type" value="Genomic_DNA"/>
</dbReference>
<evidence type="ECO:0000313" key="2">
    <source>
        <dbReference type="EMBL" id="KAF0921117.1"/>
    </source>
</evidence>
<evidence type="ECO:0000256" key="1">
    <source>
        <dbReference type="SAM" id="MobiDB-lite"/>
    </source>
</evidence>
<feature type="region of interest" description="Disordered" evidence="1">
    <location>
        <begin position="68"/>
        <end position="144"/>
    </location>
</feature>
<sequence length="144" mass="14567">MDRLRGGSPVYGRQRSGSSTGSSSPGGVSPSHHRSSSTSSAAGVGTCGISNMRRTQNVAARAVAARLAQVMASQSAAAAADDDDEEDDYANDHPSPPPARFGSARPAHGSNGVSLLGRTARSPSPAVNLLPGSLTDLTSHRVST</sequence>
<dbReference type="AlphaFoldDB" id="A0A6G1E8S2"/>
<reference evidence="2 3" key="1">
    <citation type="submission" date="2019-11" db="EMBL/GenBank/DDBJ databases">
        <title>Whole genome sequence of Oryza granulata.</title>
        <authorList>
            <person name="Li W."/>
        </authorList>
    </citation>
    <scope>NUCLEOTIDE SEQUENCE [LARGE SCALE GENOMIC DNA]</scope>
    <source>
        <strain evidence="3">cv. Menghai</strain>
        <tissue evidence="2">Leaf</tissue>
    </source>
</reference>
<dbReference type="InterPro" id="IPR040321">
    <property type="entry name" value="SCD2-like"/>
</dbReference>